<reference evidence="1 2" key="1">
    <citation type="journal article" date="2022" name="G3 (Bethesda)">
        <title>Whole-genome sequence and methylome profiling of the almond [Prunus dulcis (Mill.) D.A. Webb] cultivar 'Nonpareil'.</title>
        <authorList>
            <person name="D'Amico-Willman K.M."/>
            <person name="Ouma W.Z."/>
            <person name="Meulia T."/>
            <person name="Sideli G.M."/>
            <person name="Gradziel T.M."/>
            <person name="Fresnedo-Ramirez J."/>
        </authorList>
    </citation>
    <scope>NUCLEOTIDE SEQUENCE [LARGE SCALE GENOMIC DNA]</scope>
    <source>
        <strain evidence="1">Clone GOH B32 T37-40</strain>
    </source>
</reference>
<sequence>MRDISVSYASAEAKEHLESNEGDPEGCHCCWYRWQLLRSSSNRSKGYRNSKGKATAFLFQKLYPKEEFFPETPSLENLEDDIPINLED</sequence>
<dbReference type="AlphaFoldDB" id="A0AAD4ZXT0"/>
<dbReference type="Proteomes" id="UP001054821">
    <property type="component" value="Chromosome 1"/>
</dbReference>
<evidence type="ECO:0000313" key="1">
    <source>
        <dbReference type="EMBL" id="KAI5356214.1"/>
    </source>
</evidence>
<gene>
    <name evidence="1" type="ORF">L3X38_009109</name>
</gene>
<keyword evidence="2" id="KW-1185">Reference proteome</keyword>
<accession>A0AAD4ZXT0</accession>
<organism evidence="1 2">
    <name type="scientific">Prunus dulcis</name>
    <name type="common">Almond</name>
    <name type="synonym">Amygdalus dulcis</name>
    <dbReference type="NCBI Taxonomy" id="3755"/>
    <lineage>
        <taxon>Eukaryota</taxon>
        <taxon>Viridiplantae</taxon>
        <taxon>Streptophyta</taxon>
        <taxon>Embryophyta</taxon>
        <taxon>Tracheophyta</taxon>
        <taxon>Spermatophyta</taxon>
        <taxon>Magnoliopsida</taxon>
        <taxon>eudicotyledons</taxon>
        <taxon>Gunneridae</taxon>
        <taxon>Pentapetalae</taxon>
        <taxon>rosids</taxon>
        <taxon>fabids</taxon>
        <taxon>Rosales</taxon>
        <taxon>Rosaceae</taxon>
        <taxon>Amygdaloideae</taxon>
        <taxon>Amygdaleae</taxon>
        <taxon>Prunus</taxon>
    </lineage>
</organism>
<evidence type="ECO:0000313" key="2">
    <source>
        <dbReference type="Proteomes" id="UP001054821"/>
    </source>
</evidence>
<proteinExistence type="predicted"/>
<protein>
    <submittedName>
        <fullName evidence="1">Uncharacterized protein</fullName>
    </submittedName>
</protein>
<comment type="caution">
    <text evidence="1">The sequence shown here is derived from an EMBL/GenBank/DDBJ whole genome shotgun (WGS) entry which is preliminary data.</text>
</comment>
<name>A0AAD4ZXT0_PRUDU</name>
<dbReference type="EMBL" id="JAJFAZ020000001">
    <property type="protein sequence ID" value="KAI5356214.1"/>
    <property type="molecule type" value="Genomic_DNA"/>
</dbReference>